<dbReference type="InterPro" id="IPR038299">
    <property type="entry name" value="DAO_C_sf"/>
</dbReference>
<dbReference type="GO" id="GO:0004368">
    <property type="term" value="F:glycerol-3-phosphate dehydrogenase (quinone) activity"/>
    <property type="evidence" value="ECO:0007669"/>
    <property type="project" value="InterPro"/>
</dbReference>
<dbReference type="InterPro" id="IPR000447">
    <property type="entry name" value="G3P_DH_FAD-dep"/>
</dbReference>
<feature type="domain" description="Alpha-glycerophosphate oxidase C-terminal" evidence="8">
    <location>
        <begin position="418"/>
        <end position="503"/>
    </location>
</feature>
<evidence type="ECO:0000256" key="3">
    <source>
        <dbReference type="ARBA" id="ARBA00022630"/>
    </source>
</evidence>
<gene>
    <name evidence="9" type="ORF">FXV77_15275</name>
</gene>
<comment type="similarity">
    <text evidence="2">Belongs to the FAD-dependent glycerol-3-phosphate dehydrogenase family.</text>
</comment>
<dbReference type="GO" id="GO:0046168">
    <property type="term" value="P:glycerol-3-phosphate catabolic process"/>
    <property type="evidence" value="ECO:0007669"/>
    <property type="project" value="TreeGrafter"/>
</dbReference>
<evidence type="ECO:0000256" key="5">
    <source>
        <dbReference type="ARBA" id="ARBA00022827"/>
    </source>
</evidence>
<comment type="cofactor">
    <cofactor evidence="1">
        <name>FAD</name>
        <dbReference type="ChEBI" id="CHEBI:57692"/>
    </cofactor>
</comment>
<dbReference type="GO" id="GO:0006071">
    <property type="term" value="P:glycerol metabolic process"/>
    <property type="evidence" value="ECO:0007669"/>
    <property type="project" value="UniProtKB-KW"/>
</dbReference>
<evidence type="ECO:0000256" key="4">
    <source>
        <dbReference type="ARBA" id="ARBA00022798"/>
    </source>
</evidence>
<sequence length="534" mass="59035">MIFTRTEAIHTVENNNTWDIVIIGGGATGLGIAVDAASRGYKTLLVEKYDFAKGTSSKSTKLVHGGVRYLANGDVKLVYSALKERGLIFQNAPHVSFVQSFVIPSYSLFSKLKFLIGLKLYDWMAGSLRIGKSSLLSKQEVVEKLPKVKTKGLRGGIQYFDGQFDDARLAINLAQTATEYGAVTLNYAEATAFQKDANGKVNGLSFVDKESGITHDVQTKVVINATGIFVDDILKLDTPTHKNLVRPSQGAHIVIDQKFLGNQDALMIPETSDGRVLFGVPWHGKVLLGTTDTPLNEHQIEPRPLEEEIEFILSTADEYLENAPTRADIRSVFAGLRPLAAPTNGDGNSTKEISRDHKLIKSESGLITITGGKWTTYRKMGEETVDLAIKTANLTESPCKTNHLPLHGYTADKHPGHWQVYGSDMVAIQKLMDNNPSFAERIHQDYPFTVAEVIWACKNEMVVKVEDFMARRVRLLLLDAQASLEAAPLVAKIMSEELGKDDEWINRELADYELLVKNYTLYPEVSNHSNPTLG</sequence>
<dbReference type="InterPro" id="IPR031656">
    <property type="entry name" value="DAO_C"/>
</dbReference>
<dbReference type="Gene3D" id="3.30.9.10">
    <property type="entry name" value="D-Amino Acid Oxidase, subunit A, domain 2"/>
    <property type="match status" value="1"/>
</dbReference>
<keyword evidence="6" id="KW-0560">Oxidoreductase</keyword>
<dbReference type="EMBL" id="VTAV01000011">
    <property type="protein sequence ID" value="TYR34828.1"/>
    <property type="molecule type" value="Genomic_DNA"/>
</dbReference>
<dbReference type="Gene3D" id="1.10.8.870">
    <property type="entry name" value="Alpha-glycerophosphate oxidase, cap domain"/>
    <property type="match status" value="1"/>
</dbReference>
<dbReference type="PANTHER" id="PTHR11985">
    <property type="entry name" value="GLYCEROL-3-PHOSPHATE DEHYDROGENASE"/>
    <property type="match status" value="1"/>
</dbReference>
<name>A0A5D4H2G1_9SPHI</name>
<accession>A0A5D4H2G1</accession>
<dbReference type="SUPFAM" id="SSF54373">
    <property type="entry name" value="FAD-linked reductases, C-terminal domain"/>
    <property type="match status" value="1"/>
</dbReference>
<proteinExistence type="inferred from homology"/>
<dbReference type="PANTHER" id="PTHR11985:SF35">
    <property type="entry name" value="ANAEROBIC GLYCEROL-3-PHOSPHATE DEHYDROGENASE SUBUNIT A"/>
    <property type="match status" value="1"/>
</dbReference>
<dbReference type="InterPro" id="IPR036188">
    <property type="entry name" value="FAD/NAD-bd_sf"/>
</dbReference>
<comment type="caution">
    <text evidence="9">The sequence shown here is derived from an EMBL/GenBank/DDBJ whole genome shotgun (WGS) entry which is preliminary data.</text>
</comment>
<dbReference type="Proteomes" id="UP000322362">
    <property type="component" value="Unassembled WGS sequence"/>
</dbReference>
<feature type="domain" description="FAD dependent oxidoreductase" evidence="7">
    <location>
        <begin position="19"/>
        <end position="375"/>
    </location>
</feature>
<keyword evidence="10" id="KW-1185">Reference proteome</keyword>
<evidence type="ECO:0000256" key="2">
    <source>
        <dbReference type="ARBA" id="ARBA00007330"/>
    </source>
</evidence>
<dbReference type="InterPro" id="IPR006076">
    <property type="entry name" value="FAD-dep_OxRdtase"/>
</dbReference>
<dbReference type="Gene3D" id="3.50.50.60">
    <property type="entry name" value="FAD/NAD(P)-binding domain"/>
    <property type="match status" value="1"/>
</dbReference>
<protein>
    <submittedName>
        <fullName evidence="9">Glycerol-3-phosphate dehydrogenase/oxidase</fullName>
    </submittedName>
</protein>
<evidence type="ECO:0000259" key="7">
    <source>
        <dbReference type="Pfam" id="PF01266"/>
    </source>
</evidence>
<keyword evidence="5" id="KW-0274">FAD</keyword>
<reference evidence="9 10" key="1">
    <citation type="submission" date="2019-08" db="EMBL/GenBank/DDBJ databases">
        <title>Phlebobacter frassis gen. nov. sp. nov., a new member of family Sphingobacteriaceae isolated from sand fly rearing media.</title>
        <authorList>
            <person name="Kakumanu M.L."/>
            <person name="Marayati B.F."/>
            <person name="Wada-Katsumata A."/>
            <person name="Wasserberg G."/>
            <person name="Schal C."/>
            <person name="Apperson C.S."/>
            <person name="Ponnusamy L."/>
        </authorList>
    </citation>
    <scope>NUCLEOTIDE SEQUENCE [LARGE SCALE GENOMIC DNA]</scope>
    <source>
        <strain evidence="9 10">SSI9</strain>
    </source>
</reference>
<dbReference type="SUPFAM" id="SSF51905">
    <property type="entry name" value="FAD/NAD(P)-binding domain"/>
    <property type="match status" value="1"/>
</dbReference>
<evidence type="ECO:0000313" key="10">
    <source>
        <dbReference type="Proteomes" id="UP000322362"/>
    </source>
</evidence>
<dbReference type="Pfam" id="PF01266">
    <property type="entry name" value="DAO"/>
    <property type="match status" value="1"/>
</dbReference>
<evidence type="ECO:0000256" key="6">
    <source>
        <dbReference type="ARBA" id="ARBA00023002"/>
    </source>
</evidence>
<evidence type="ECO:0000256" key="1">
    <source>
        <dbReference type="ARBA" id="ARBA00001974"/>
    </source>
</evidence>
<dbReference type="PRINTS" id="PR01001">
    <property type="entry name" value="FADG3PDH"/>
</dbReference>
<dbReference type="Pfam" id="PF16901">
    <property type="entry name" value="DAO_C"/>
    <property type="match status" value="1"/>
</dbReference>
<dbReference type="RefSeq" id="WP_148920101.1">
    <property type="nucleotide sequence ID" value="NZ_VTAV01000011.1"/>
</dbReference>
<evidence type="ECO:0000313" key="9">
    <source>
        <dbReference type="EMBL" id="TYR34828.1"/>
    </source>
</evidence>
<organism evidence="9 10">
    <name type="scientific">Sphingobacterium phlebotomi</name>
    <dbReference type="NCBI Taxonomy" id="2605433"/>
    <lineage>
        <taxon>Bacteria</taxon>
        <taxon>Pseudomonadati</taxon>
        <taxon>Bacteroidota</taxon>
        <taxon>Sphingobacteriia</taxon>
        <taxon>Sphingobacteriales</taxon>
        <taxon>Sphingobacteriaceae</taxon>
        <taxon>Sphingobacterium</taxon>
    </lineage>
</organism>
<dbReference type="AlphaFoldDB" id="A0A5D4H2G1"/>
<keyword evidence="3" id="KW-0285">Flavoprotein</keyword>
<evidence type="ECO:0000259" key="8">
    <source>
        <dbReference type="Pfam" id="PF16901"/>
    </source>
</evidence>
<keyword evidence="4" id="KW-0319">Glycerol metabolism</keyword>